<dbReference type="PIRSF" id="PIRSF006483">
    <property type="entry name" value="Membrane_protein_YitT"/>
    <property type="match status" value="1"/>
</dbReference>
<sequence length="291" mass="32401">MLLWKHAKNIAFIILGSAIMSFGLVYFNMENNLADGGFTGITLILYFIFTINPAISNLVLNIPLFFIGWKLLGKTVFVYTVIGTLSISLFLWLFQDYPLLNLPLHEDMTLAALFAGAFLGTGLGIVFRYGGTTGGVDIIAKLGFHYFGWSMGRTMFVFDSLVIISSLIYLDYREMMYTILAVFIASKVIDVIQQGAYSAKAAFIISENTEEISEAILKKMERGATLLQGKGTFTGSEKEVLYCVVGRNELIRLKNVVEQLDPHAFVTVNDVQDVMGEGFTMDENKKPLRVT</sequence>
<reference evidence="8 9" key="1">
    <citation type="submission" date="2016-10" db="EMBL/GenBank/DDBJ databases">
        <authorList>
            <person name="de Groot N.N."/>
        </authorList>
    </citation>
    <scope>NUCLEOTIDE SEQUENCE [LARGE SCALE GENOMIC DNA]</scope>
    <source>
        <strain evidence="8 9">DSM 23995</strain>
    </source>
</reference>
<dbReference type="CDD" id="cd16380">
    <property type="entry name" value="YitT_C"/>
    <property type="match status" value="1"/>
</dbReference>
<accession>A0A1I1ZRL8</accession>
<evidence type="ECO:0000256" key="4">
    <source>
        <dbReference type="ARBA" id="ARBA00022989"/>
    </source>
</evidence>
<feature type="transmembrane region" description="Helical" evidence="6">
    <location>
        <begin position="109"/>
        <end position="130"/>
    </location>
</feature>
<keyword evidence="2" id="KW-1003">Cell membrane</keyword>
<evidence type="ECO:0000256" key="2">
    <source>
        <dbReference type="ARBA" id="ARBA00022475"/>
    </source>
</evidence>
<dbReference type="InterPro" id="IPR051461">
    <property type="entry name" value="UPF0750_membrane"/>
</dbReference>
<dbReference type="InterPro" id="IPR015867">
    <property type="entry name" value="N-reg_PII/ATP_PRibTrfase_C"/>
</dbReference>
<evidence type="ECO:0000313" key="9">
    <source>
        <dbReference type="Proteomes" id="UP000199516"/>
    </source>
</evidence>
<dbReference type="Pfam" id="PF02588">
    <property type="entry name" value="YitT_membrane"/>
    <property type="match status" value="1"/>
</dbReference>
<dbReference type="InterPro" id="IPR019264">
    <property type="entry name" value="DUF2179"/>
</dbReference>
<protein>
    <submittedName>
        <fullName evidence="8">Uncharacterized membrane-anchored protein YitT, contains DUF161 and DUF2179 domains</fullName>
    </submittedName>
</protein>
<feature type="transmembrane region" description="Helical" evidence="6">
    <location>
        <begin position="151"/>
        <end position="169"/>
    </location>
</feature>
<gene>
    <name evidence="8" type="ORF">SAMN05192532_101406</name>
</gene>
<evidence type="ECO:0000256" key="1">
    <source>
        <dbReference type="ARBA" id="ARBA00004651"/>
    </source>
</evidence>
<organism evidence="8 9">
    <name type="scientific">Alteribacillus iranensis</name>
    <dbReference type="NCBI Taxonomy" id="930128"/>
    <lineage>
        <taxon>Bacteria</taxon>
        <taxon>Bacillati</taxon>
        <taxon>Bacillota</taxon>
        <taxon>Bacilli</taxon>
        <taxon>Bacillales</taxon>
        <taxon>Bacillaceae</taxon>
        <taxon>Alteribacillus</taxon>
    </lineage>
</organism>
<feature type="transmembrane region" description="Helical" evidence="6">
    <location>
        <begin position="41"/>
        <end position="69"/>
    </location>
</feature>
<dbReference type="InterPro" id="IPR003740">
    <property type="entry name" value="YitT"/>
</dbReference>
<keyword evidence="3 6" id="KW-0812">Transmembrane</keyword>
<dbReference type="STRING" id="930128.SAMN05192532_101406"/>
<dbReference type="AlphaFoldDB" id="A0A1I1ZRL8"/>
<name>A0A1I1ZRL8_9BACI</name>
<proteinExistence type="predicted"/>
<evidence type="ECO:0000259" key="7">
    <source>
        <dbReference type="Pfam" id="PF10035"/>
    </source>
</evidence>
<keyword evidence="4 6" id="KW-1133">Transmembrane helix</keyword>
<dbReference type="RefSeq" id="WP_091656659.1">
    <property type="nucleotide sequence ID" value="NZ_FONT01000001.1"/>
</dbReference>
<dbReference type="GO" id="GO:0005886">
    <property type="term" value="C:plasma membrane"/>
    <property type="evidence" value="ECO:0007669"/>
    <property type="project" value="UniProtKB-SubCell"/>
</dbReference>
<evidence type="ECO:0000256" key="3">
    <source>
        <dbReference type="ARBA" id="ARBA00022692"/>
    </source>
</evidence>
<keyword evidence="5 6" id="KW-0472">Membrane</keyword>
<dbReference type="PANTHER" id="PTHR33545">
    <property type="entry name" value="UPF0750 MEMBRANE PROTEIN YITT-RELATED"/>
    <property type="match status" value="1"/>
</dbReference>
<evidence type="ECO:0000256" key="6">
    <source>
        <dbReference type="SAM" id="Phobius"/>
    </source>
</evidence>
<feature type="transmembrane region" description="Helical" evidence="6">
    <location>
        <begin position="12"/>
        <end position="29"/>
    </location>
</feature>
<dbReference type="Gene3D" id="3.30.70.120">
    <property type="match status" value="1"/>
</dbReference>
<feature type="domain" description="DUF2179" evidence="7">
    <location>
        <begin position="222"/>
        <end position="276"/>
    </location>
</feature>
<dbReference type="EMBL" id="FONT01000001">
    <property type="protein sequence ID" value="SFE34337.1"/>
    <property type="molecule type" value="Genomic_DNA"/>
</dbReference>
<dbReference type="Proteomes" id="UP000199516">
    <property type="component" value="Unassembled WGS sequence"/>
</dbReference>
<dbReference type="OrthoDB" id="1758221at2"/>
<dbReference type="Pfam" id="PF10035">
    <property type="entry name" value="DUF2179"/>
    <property type="match status" value="1"/>
</dbReference>
<comment type="subcellular location">
    <subcellularLocation>
        <location evidence="1">Cell membrane</location>
        <topology evidence="1">Multi-pass membrane protein</topology>
    </subcellularLocation>
</comment>
<feature type="transmembrane region" description="Helical" evidence="6">
    <location>
        <begin position="76"/>
        <end position="94"/>
    </location>
</feature>
<dbReference type="PANTHER" id="PTHR33545:SF10">
    <property type="entry name" value="UPF0750 MEMBRANE PROTEIN YPJC"/>
    <property type="match status" value="1"/>
</dbReference>
<evidence type="ECO:0000256" key="5">
    <source>
        <dbReference type="ARBA" id="ARBA00023136"/>
    </source>
</evidence>
<evidence type="ECO:0000313" key="8">
    <source>
        <dbReference type="EMBL" id="SFE34337.1"/>
    </source>
</evidence>
<keyword evidence="9" id="KW-1185">Reference proteome</keyword>